<proteinExistence type="predicted"/>
<dbReference type="OrthoDB" id="2400307at2759"/>
<reference evidence="3 4" key="1">
    <citation type="journal article" date="2019" name="Environ. Microbiol.">
        <title>At the nexus of three kingdoms: the genome of the mycorrhizal fungus Gigaspora margarita provides insights into plant, endobacterial and fungal interactions.</title>
        <authorList>
            <person name="Venice F."/>
            <person name="Ghignone S."/>
            <person name="Salvioli di Fossalunga A."/>
            <person name="Amselem J."/>
            <person name="Novero M."/>
            <person name="Xianan X."/>
            <person name="Sedzielewska Toro K."/>
            <person name="Morin E."/>
            <person name="Lipzen A."/>
            <person name="Grigoriev I.V."/>
            <person name="Henrissat B."/>
            <person name="Martin F.M."/>
            <person name="Bonfante P."/>
        </authorList>
    </citation>
    <scope>NUCLEOTIDE SEQUENCE [LARGE SCALE GENOMIC DNA]</scope>
    <source>
        <strain evidence="3 4">BEG34</strain>
    </source>
</reference>
<protein>
    <recommendedName>
        <fullName evidence="5">F-box domain-containing protein</fullName>
    </recommendedName>
</protein>
<feature type="region of interest" description="Disordered" evidence="1">
    <location>
        <begin position="136"/>
        <end position="158"/>
    </location>
</feature>
<keyword evidence="4" id="KW-1185">Reference proteome</keyword>
<evidence type="ECO:0008006" key="5">
    <source>
        <dbReference type="Google" id="ProtNLM"/>
    </source>
</evidence>
<feature type="transmembrane region" description="Helical" evidence="2">
    <location>
        <begin position="52"/>
        <end position="74"/>
    </location>
</feature>
<keyword evidence="2" id="KW-1133">Transmembrane helix</keyword>
<gene>
    <name evidence="3" type="ORF">F8M41_011702</name>
</gene>
<sequence length="873" mass="101443">MVNDFDNFDFSYEDIYIGEVKYFYYVVIFVTLFGIGYYLSHFHKQWGQGPNITIDLGFFIIWLIAGLANLITVYTGFNLSCIQPESQSHNQCVYFSVSLIMGWMNTISFLITTIVCRIIQWEKVKWGKERSGFTREQQNEFFNQPTTNSDKLNQSNNDNISIKSHQITTPKPLKISTEQTTTQKPLKISPEIANANNINGDNRKNLHRRQESELYPEEPSTPVVCQQLIPQQHYHPDQRQEYDMDIEQPTYSYHPENDLYFFISFKLRTAMTLTIEETTLQQNLFPSPLTFDCFEEILSHLIDSPKTLYSCILVNRLWCRTAIPLLWSHPFEVHGFGERSSDIIQIYISCLPEDERQLLIDEGLDLPPTAPLLFDYSKYLQSFDSAFFTGAIMSWLSTRANYRLDPDKEEDPDLCTYTYLVQCVIGNLLFSHSKGLKDLDLAHFEEDDDSLIIDIATFDDANKALSRLENFQFDYSGWKLNDLDDDKSSEIISNLFNFMAECSHNIQYIYINITNLAGKDYELIQIAKSFKRLIESQKGVRELIIVEFWSPYISDILFNSLICQWNSLTFLKFHHLNTDQFELLLPILPILVNLKTLQFLGFDSDNIDDNIDDINIKFKSLMGLSTDQININHLYYRDERLNINTQDFITPILQMSNKNLKSLYLEDVTPSLIQQIRFNCRYLTHLSLTLITPEIPDLLFTLLKSLQNLLHFSLYSNSTECPFLSTDSLTQFSEAIPECLKYFGFKLHIDSCILEFFLNQCRAKLHVLAIYRSEFVDNLFLDVLCKYAKNVGSLKKILINWDGVIGGRTNDDEGDDEFSYDDDFENGVDGMKEKIEVLKKMVNVVYNVVDPSHPFSGPSMEYVDRWNMDITLP</sequence>
<dbReference type="EMBL" id="WTPW01002391">
    <property type="protein sequence ID" value="KAF0383894.1"/>
    <property type="molecule type" value="Genomic_DNA"/>
</dbReference>
<evidence type="ECO:0000256" key="1">
    <source>
        <dbReference type="SAM" id="MobiDB-lite"/>
    </source>
</evidence>
<dbReference type="AlphaFoldDB" id="A0A8H3X1R3"/>
<comment type="caution">
    <text evidence="3">The sequence shown here is derived from an EMBL/GenBank/DDBJ whole genome shotgun (WGS) entry which is preliminary data.</text>
</comment>
<evidence type="ECO:0000313" key="3">
    <source>
        <dbReference type="EMBL" id="KAF0383894.1"/>
    </source>
</evidence>
<accession>A0A8H3X1R3</accession>
<dbReference type="SUPFAM" id="SSF81383">
    <property type="entry name" value="F-box domain"/>
    <property type="match status" value="1"/>
</dbReference>
<dbReference type="InterPro" id="IPR036047">
    <property type="entry name" value="F-box-like_dom_sf"/>
</dbReference>
<evidence type="ECO:0000313" key="4">
    <source>
        <dbReference type="Proteomes" id="UP000439903"/>
    </source>
</evidence>
<dbReference type="Proteomes" id="UP000439903">
    <property type="component" value="Unassembled WGS sequence"/>
</dbReference>
<keyword evidence="2" id="KW-0812">Transmembrane</keyword>
<feature type="transmembrane region" description="Helical" evidence="2">
    <location>
        <begin position="22"/>
        <end position="40"/>
    </location>
</feature>
<name>A0A8H3X1R3_GIGMA</name>
<organism evidence="3 4">
    <name type="scientific">Gigaspora margarita</name>
    <dbReference type="NCBI Taxonomy" id="4874"/>
    <lineage>
        <taxon>Eukaryota</taxon>
        <taxon>Fungi</taxon>
        <taxon>Fungi incertae sedis</taxon>
        <taxon>Mucoromycota</taxon>
        <taxon>Glomeromycotina</taxon>
        <taxon>Glomeromycetes</taxon>
        <taxon>Diversisporales</taxon>
        <taxon>Gigasporaceae</taxon>
        <taxon>Gigaspora</taxon>
    </lineage>
</organism>
<evidence type="ECO:0000256" key="2">
    <source>
        <dbReference type="SAM" id="Phobius"/>
    </source>
</evidence>
<feature type="transmembrane region" description="Helical" evidence="2">
    <location>
        <begin position="94"/>
        <end position="119"/>
    </location>
</feature>
<keyword evidence="2" id="KW-0472">Membrane</keyword>